<dbReference type="Gene3D" id="1.10.4040.10">
    <property type="entry name" value="Penicillinase repressor domain"/>
    <property type="match status" value="1"/>
</dbReference>
<dbReference type="PIRSF" id="PIRSF019455">
    <property type="entry name" value="CopR_AtkY"/>
    <property type="match status" value="1"/>
</dbReference>
<evidence type="ECO:0000313" key="6">
    <source>
        <dbReference type="Proteomes" id="UP000824001"/>
    </source>
</evidence>
<dbReference type="InterPro" id="IPR005650">
    <property type="entry name" value="BlaI_family"/>
</dbReference>
<comment type="similarity">
    <text evidence="1">Belongs to the BlaI transcriptional regulatory family.</text>
</comment>
<dbReference type="InterPro" id="IPR036390">
    <property type="entry name" value="WH_DNA-bd_sf"/>
</dbReference>
<accession>A0A9D1FD92</accession>
<dbReference type="Pfam" id="PF03965">
    <property type="entry name" value="Penicillinase_R"/>
    <property type="match status" value="1"/>
</dbReference>
<evidence type="ECO:0000256" key="1">
    <source>
        <dbReference type="ARBA" id="ARBA00011046"/>
    </source>
</evidence>
<dbReference type="SUPFAM" id="SSF46785">
    <property type="entry name" value="Winged helix' DNA-binding domain"/>
    <property type="match status" value="1"/>
</dbReference>
<evidence type="ECO:0000256" key="4">
    <source>
        <dbReference type="ARBA" id="ARBA00023163"/>
    </source>
</evidence>
<gene>
    <name evidence="5" type="ORF">IAC18_04355</name>
</gene>
<dbReference type="InterPro" id="IPR036388">
    <property type="entry name" value="WH-like_DNA-bd_sf"/>
</dbReference>
<reference evidence="5" key="2">
    <citation type="journal article" date="2021" name="PeerJ">
        <title>Extensive microbial diversity within the chicken gut microbiome revealed by metagenomics and culture.</title>
        <authorList>
            <person name="Gilroy R."/>
            <person name="Ravi A."/>
            <person name="Getino M."/>
            <person name="Pursley I."/>
            <person name="Horton D.L."/>
            <person name="Alikhan N.F."/>
            <person name="Baker D."/>
            <person name="Gharbi K."/>
            <person name="Hall N."/>
            <person name="Watson M."/>
            <person name="Adriaenssens E.M."/>
            <person name="Foster-Nyarko E."/>
            <person name="Jarju S."/>
            <person name="Secka A."/>
            <person name="Antonio M."/>
            <person name="Oren A."/>
            <person name="Chaudhuri R.R."/>
            <person name="La Ragione R."/>
            <person name="Hildebrand F."/>
            <person name="Pallen M.J."/>
        </authorList>
    </citation>
    <scope>NUCLEOTIDE SEQUENCE</scope>
    <source>
        <strain evidence="5">ChiHjej10B9-9673</strain>
    </source>
</reference>
<proteinExistence type="inferred from homology"/>
<sequence>MAEKSISAAELEIMRVLWAAEGPVNITEIRAALADTGWEASTIKTLVSRLVKKGEIVQEKRGVYYYSPRITREEYGSAEARRLAEKVYGGGLTKLVASFVEGGDFSDSEIDELREILDRAGRRGHG</sequence>
<name>A0A9D1FD92_9FIRM</name>
<reference evidence="5" key="1">
    <citation type="submission" date="2020-10" db="EMBL/GenBank/DDBJ databases">
        <authorList>
            <person name="Gilroy R."/>
        </authorList>
    </citation>
    <scope>NUCLEOTIDE SEQUENCE</scope>
    <source>
        <strain evidence="5">ChiHjej10B9-9673</strain>
    </source>
</reference>
<protein>
    <submittedName>
        <fullName evidence="5">BlaI/MecI/CopY family transcriptional regulator</fullName>
    </submittedName>
</protein>
<dbReference type="GO" id="GO:0045892">
    <property type="term" value="P:negative regulation of DNA-templated transcription"/>
    <property type="evidence" value="ECO:0007669"/>
    <property type="project" value="InterPro"/>
</dbReference>
<keyword evidence="3" id="KW-0238">DNA-binding</keyword>
<dbReference type="AlphaFoldDB" id="A0A9D1FD92"/>
<evidence type="ECO:0000256" key="2">
    <source>
        <dbReference type="ARBA" id="ARBA00023015"/>
    </source>
</evidence>
<keyword evidence="2" id="KW-0805">Transcription regulation</keyword>
<dbReference type="GO" id="GO:0003677">
    <property type="term" value="F:DNA binding"/>
    <property type="evidence" value="ECO:0007669"/>
    <property type="project" value="UniProtKB-KW"/>
</dbReference>
<evidence type="ECO:0000313" key="5">
    <source>
        <dbReference type="EMBL" id="HIS66778.1"/>
    </source>
</evidence>
<comment type="caution">
    <text evidence="5">The sequence shown here is derived from an EMBL/GenBank/DDBJ whole genome shotgun (WGS) entry which is preliminary data.</text>
</comment>
<keyword evidence="4" id="KW-0804">Transcription</keyword>
<dbReference type="Gene3D" id="1.10.10.10">
    <property type="entry name" value="Winged helix-like DNA-binding domain superfamily/Winged helix DNA-binding domain"/>
    <property type="match status" value="1"/>
</dbReference>
<organism evidence="5 6">
    <name type="scientific">Candidatus Scatomorpha merdipullorum</name>
    <dbReference type="NCBI Taxonomy" id="2840927"/>
    <lineage>
        <taxon>Bacteria</taxon>
        <taxon>Bacillati</taxon>
        <taxon>Bacillota</taxon>
        <taxon>Clostridia</taxon>
        <taxon>Eubacteriales</taxon>
        <taxon>Candidatus Scatomorpha</taxon>
    </lineage>
</organism>
<evidence type="ECO:0000256" key="3">
    <source>
        <dbReference type="ARBA" id="ARBA00023125"/>
    </source>
</evidence>
<dbReference type="EMBL" id="DVJK01000120">
    <property type="protein sequence ID" value="HIS66778.1"/>
    <property type="molecule type" value="Genomic_DNA"/>
</dbReference>
<dbReference type="Proteomes" id="UP000824001">
    <property type="component" value="Unassembled WGS sequence"/>
</dbReference>